<evidence type="ECO:0000313" key="2">
    <source>
        <dbReference type="EMBL" id="HIQ80321.1"/>
    </source>
</evidence>
<reference evidence="2" key="2">
    <citation type="journal article" date="2021" name="PeerJ">
        <title>Extensive microbial diversity within the chicken gut microbiome revealed by metagenomics and culture.</title>
        <authorList>
            <person name="Gilroy R."/>
            <person name="Ravi A."/>
            <person name="Getino M."/>
            <person name="Pursley I."/>
            <person name="Horton D.L."/>
            <person name="Alikhan N.F."/>
            <person name="Baker D."/>
            <person name="Gharbi K."/>
            <person name="Hall N."/>
            <person name="Watson M."/>
            <person name="Adriaenssens E.M."/>
            <person name="Foster-Nyarko E."/>
            <person name="Jarju S."/>
            <person name="Secka A."/>
            <person name="Antonio M."/>
            <person name="Oren A."/>
            <person name="Chaudhuri R.R."/>
            <person name="La Ragione R."/>
            <person name="Hildebrand F."/>
            <person name="Pallen M.J."/>
        </authorList>
    </citation>
    <scope>NUCLEOTIDE SEQUENCE</scope>
    <source>
        <strain evidence="2">ChiSjej1B19-3389</strain>
    </source>
</reference>
<dbReference type="EMBL" id="DVFW01000020">
    <property type="protein sequence ID" value="HIQ80321.1"/>
    <property type="molecule type" value="Genomic_DNA"/>
</dbReference>
<comment type="caution">
    <text evidence="2">The sequence shown here is derived from an EMBL/GenBank/DDBJ whole genome shotgun (WGS) entry which is preliminary data.</text>
</comment>
<sequence length="115" mass="12718">MDCLPFVDDRLGAADCRIFLFACISLKDWGMLFPNSKGGKSMLDKICLLLTIIGGINWGIIGIFQFDVVAWICGGQTGIVSRIIYTLVGLAAIWCISLLFRDRTEAGEHHYTTQS</sequence>
<feature type="transmembrane region" description="Helical" evidence="1">
    <location>
        <begin position="46"/>
        <end position="66"/>
    </location>
</feature>
<evidence type="ECO:0000256" key="1">
    <source>
        <dbReference type="SAM" id="Phobius"/>
    </source>
</evidence>
<dbReference type="PANTHER" id="PTHR37304">
    <property type="entry name" value="MEMBRANE PROTEIN-RELATED"/>
    <property type="match status" value="1"/>
</dbReference>
<keyword evidence="1" id="KW-0812">Transmembrane</keyword>
<dbReference type="Proteomes" id="UP000886787">
    <property type="component" value="Unassembled WGS sequence"/>
</dbReference>
<dbReference type="PANTHER" id="PTHR37304:SF1">
    <property type="entry name" value="MEMBRANE PROTEIN"/>
    <property type="match status" value="1"/>
</dbReference>
<evidence type="ECO:0000313" key="3">
    <source>
        <dbReference type="Proteomes" id="UP000886787"/>
    </source>
</evidence>
<organism evidence="2 3">
    <name type="scientific">Candidatus Scatavimonas merdigallinarum</name>
    <dbReference type="NCBI Taxonomy" id="2840914"/>
    <lineage>
        <taxon>Bacteria</taxon>
        <taxon>Bacillati</taxon>
        <taxon>Bacillota</taxon>
        <taxon>Clostridia</taxon>
        <taxon>Eubacteriales</taxon>
        <taxon>Oscillospiraceae</taxon>
        <taxon>Oscillospiraceae incertae sedis</taxon>
        <taxon>Candidatus Scatavimonas</taxon>
    </lineage>
</organism>
<dbReference type="InterPro" id="IPR007211">
    <property type="entry name" value="DUF378"/>
</dbReference>
<proteinExistence type="predicted"/>
<name>A0A9D0ZHI6_9FIRM</name>
<keyword evidence="1" id="KW-0472">Membrane</keyword>
<keyword evidence="1" id="KW-1133">Transmembrane helix</keyword>
<reference evidence="2" key="1">
    <citation type="submission" date="2020-10" db="EMBL/GenBank/DDBJ databases">
        <authorList>
            <person name="Gilroy R."/>
        </authorList>
    </citation>
    <scope>NUCLEOTIDE SEQUENCE</scope>
    <source>
        <strain evidence="2">ChiSjej1B19-3389</strain>
    </source>
</reference>
<protein>
    <submittedName>
        <fullName evidence="2">DUF378 domain-containing protein</fullName>
    </submittedName>
</protein>
<dbReference type="AlphaFoldDB" id="A0A9D0ZHI6"/>
<dbReference type="Pfam" id="PF04070">
    <property type="entry name" value="DUF378"/>
    <property type="match status" value="1"/>
</dbReference>
<accession>A0A9D0ZHI6</accession>
<gene>
    <name evidence="2" type="ORF">IAD32_03440</name>
</gene>
<feature type="transmembrane region" description="Helical" evidence="1">
    <location>
        <begin position="78"/>
        <end position="100"/>
    </location>
</feature>